<dbReference type="Proteomes" id="UP001187471">
    <property type="component" value="Unassembled WGS sequence"/>
</dbReference>
<feature type="transmembrane region" description="Helical" evidence="12">
    <location>
        <begin position="205"/>
        <end position="225"/>
    </location>
</feature>
<keyword evidence="4" id="KW-0813">Transport</keyword>
<reference evidence="13" key="1">
    <citation type="submission" date="2022-12" db="EMBL/GenBank/DDBJ databases">
        <title>Draft genome assemblies for two species of Escallonia (Escalloniales).</title>
        <authorList>
            <person name="Chanderbali A."/>
            <person name="Dervinis C."/>
            <person name="Anghel I."/>
            <person name="Soltis D."/>
            <person name="Soltis P."/>
            <person name="Zapata F."/>
        </authorList>
    </citation>
    <scope>NUCLEOTIDE SEQUENCE</scope>
    <source>
        <strain evidence="13">UCBG92.1500</strain>
        <tissue evidence="13">Leaf</tissue>
    </source>
</reference>
<accession>A0AA88S6D7</accession>
<evidence type="ECO:0000256" key="4">
    <source>
        <dbReference type="ARBA" id="ARBA00022448"/>
    </source>
</evidence>
<comment type="similarity">
    <text evidence="3">Belongs to the Tom20 family.</text>
</comment>
<keyword evidence="8 12" id="KW-1133">Transmembrane helix</keyword>
<dbReference type="SUPFAM" id="SSF48452">
    <property type="entry name" value="TPR-like"/>
    <property type="match status" value="1"/>
</dbReference>
<evidence type="ECO:0000256" key="2">
    <source>
        <dbReference type="ARBA" id="ARBA00004572"/>
    </source>
</evidence>
<evidence type="ECO:0000256" key="7">
    <source>
        <dbReference type="ARBA" id="ARBA00022927"/>
    </source>
</evidence>
<dbReference type="GO" id="GO:0045040">
    <property type="term" value="P:protein insertion into mitochondrial outer membrane"/>
    <property type="evidence" value="ECO:0007669"/>
    <property type="project" value="InterPro"/>
</dbReference>
<evidence type="ECO:0000313" key="13">
    <source>
        <dbReference type="EMBL" id="KAK2992891.1"/>
    </source>
</evidence>
<evidence type="ECO:0000256" key="11">
    <source>
        <dbReference type="SAM" id="MobiDB-lite"/>
    </source>
</evidence>
<keyword evidence="9" id="KW-0496">Mitochondrion</keyword>
<evidence type="ECO:0000256" key="8">
    <source>
        <dbReference type="ARBA" id="ARBA00022989"/>
    </source>
</evidence>
<evidence type="ECO:0000256" key="3">
    <source>
        <dbReference type="ARBA" id="ARBA00005792"/>
    </source>
</evidence>
<dbReference type="Pfam" id="PF06552">
    <property type="entry name" value="TOM20_plant"/>
    <property type="match status" value="1"/>
</dbReference>
<comment type="function">
    <text evidence="1">Central component of the receptor complex responsible for the recognition and translocation of cytosolically synthesized mitochondrial preproteins. Together with TOM22 functions as the transit peptide receptor at the surface of the mitochondrion outer membrane and facilitates the movement of preproteins into the translocation pore.</text>
</comment>
<organism evidence="13 14">
    <name type="scientific">Escallonia rubra</name>
    <dbReference type="NCBI Taxonomy" id="112253"/>
    <lineage>
        <taxon>Eukaryota</taxon>
        <taxon>Viridiplantae</taxon>
        <taxon>Streptophyta</taxon>
        <taxon>Embryophyta</taxon>
        <taxon>Tracheophyta</taxon>
        <taxon>Spermatophyta</taxon>
        <taxon>Magnoliopsida</taxon>
        <taxon>eudicotyledons</taxon>
        <taxon>Gunneridae</taxon>
        <taxon>Pentapetalae</taxon>
        <taxon>asterids</taxon>
        <taxon>campanulids</taxon>
        <taxon>Escalloniales</taxon>
        <taxon>Escalloniaceae</taxon>
        <taxon>Escallonia</taxon>
    </lineage>
</organism>
<keyword evidence="7" id="KW-0653">Protein transport</keyword>
<dbReference type="AlphaFoldDB" id="A0AA88S6D7"/>
<keyword evidence="10 12" id="KW-0472">Membrane</keyword>
<evidence type="ECO:0008006" key="15">
    <source>
        <dbReference type="Google" id="ProtNLM"/>
    </source>
</evidence>
<evidence type="ECO:0000256" key="1">
    <source>
        <dbReference type="ARBA" id="ARBA00003450"/>
    </source>
</evidence>
<keyword evidence="5 12" id="KW-0812">Transmembrane</keyword>
<sequence length="235" mass="25859">LKPLLLQRAAVEVPRKLGRSPGPSSQTLWLSSCKSVDMEMQNELDRLVFFEHARKTAETTYAKNPNDVENLIRWGGALLELAQFQPPAESKEMVIDAVSKLDEALVASPKKHDALWCLGNACTQLAFYTPDSGEAKEFFDKATLYYQQALDEEPGNELYRKSLEVAAKTPELHAEVQQGLAQQARAAPSTSASAKGPKSKKNNDLTYDICGWIILAVGLVAWVGFAKSNMPPPAR</sequence>
<protein>
    <recommendedName>
        <fullName evidence="15">Mitochondrial import receptor subunit TOM20</fullName>
    </recommendedName>
</protein>
<keyword evidence="6" id="KW-1000">Mitochondrion outer membrane</keyword>
<dbReference type="InterPro" id="IPR011990">
    <property type="entry name" value="TPR-like_helical_dom_sf"/>
</dbReference>
<dbReference type="Gene3D" id="1.25.40.10">
    <property type="entry name" value="Tetratricopeptide repeat domain"/>
    <property type="match status" value="1"/>
</dbReference>
<dbReference type="GO" id="GO:0005742">
    <property type="term" value="C:mitochondrial outer membrane translocase complex"/>
    <property type="evidence" value="ECO:0007669"/>
    <property type="project" value="InterPro"/>
</dbReference>
<evidence type="ECO:0000256" key="6">
    <source>
        <dbReference type="ARBA" id="ARBA00022787"/>
    </source>
</evidence>
<proteinExistence type="inferred from homology"/>
<feature type="non-terminal residue" evidence="13">
    <location>
        <position position="1"/>
    </location>
</feature>
<comment type="subcellular location">
    <subcellularLocation>
        <location evidence="2">Mitochondrion outer membrane</location>
        <topology evidence="2">Single-pass membrane protein</topology>
    </subcellularLocation>
</comment>
<dbReference type="GO" id="GO:0015031">
    <property type="term" value="P:protein transport"/>
    <property type="evidence" value="ECO:0007669"/>
    <property type="project" value="UniProtKB-KW"/>
</dbReference>
<name>A0AA88S6D7_9ASTE</name>
<dbReference type="PANTHER" id="PTHR32409">
    <property type="entry name" value="MITOCHONDRIAL IMPORT RECEPTOR SUBUNIT TOM20-1-RELATED"/>
    <property type="match status" value="1"/>
</dbReference>
<dbReference type="EMBL" id="JAVXUO010000371">
    <property type="protein sequence ID" value="KAK2992891.1"/>
    <property type="molecule type" value="Genomic_DNA"/>
</dbReference>
<feature type="region of interest" description="Disordered" evidence="11">
    <location>
        <begin position="177"/>
        <end position="201"/>
    </location>
</feature>
<comment type="caution">
    <text evidence="13">The sequence shown here is derived from an EMBL/GenBank/DDBJ whole genome shotgun (WGS) entry which is preliminary data.</text>
</comment>
<dbReference type="PANTHER" id="PTHR32409:SF3">
    <property type="entry name" value="MITOCHONDRIAL IMPORT RECEPTOR SUBUNIT TOM20-1-RELATED"/>
    <property type="match status" value="1"/>
</dbReference>
<dbReference type="InterPro" id="IPR010547">
    <property type="entry name" value="TOM20_imprt_rcpt"/>
</dbReference>
<evidence type="ECO:0000313" key="14">
    <source>
        <dbReference type="Proteomes" id="UP001187471"/>
    </source>
</evidence>
<keyword evidence="14" id="KW-1185">Reference proteome</keyword>
<gene>
    <name evidence="13" type="ORF">RJ640_028133</name>
</gene>
<evidence type="ECO:0000256" key="9">
    <source>
        <dbReference type="ARBA" id="ARBA00023128"/>
    </source>
</evidence>
<evidence type="ECO:0000256" key="5">
    <source>
        <dbReference type="ARBA" id="ARBA00022692"/>
    </source>
</evidence>
<evidence type="ECO:0000256" key="12">
    <source>
        <dbReference type="SAM" id="Phobius"/>
    </source>
</evidence>
<evidence type="ECO:0000256" key="10">
    <source>
        <dbReference type="ARBA" id="ARBA00023136"/>
    </source>
</evidence>